<sequence>MAVEIDYKALEKLVPSDLVEKIKEKVDSITEDPYLSDIQKFEIQDWENHIMIGISTISLIYVYQYNKRYKEYDIKRLSIADYWFIKDMLEGGK</sequence>
<organism evidence="1 2">
    <name type="scientific">Pseudogracilibacillus auburnensis</name>
    <dbReference type="NCBI Taxonomy" id="1494959"/>
    <lineage>
        <taxon>Bacteria</taxon>
        <taxon>Bacillati</taxon>
        <taxon>Bacillota</taxon>
        <taxon>Bacilli</taxon>
        <taxon>Bacillales</taxon>
        <taxon>Bacillaceae</taxon>
        <taxon>Pseudogracilibacillus</taxon>
    </lineage>
</organism>
<gene>
    <name evidence="1" type="ORF">DFR56_103291</name>
</gene>
<name>A0A2V3W972_9BACI</name>
<evidence type="ECO:0000313" key="2">
    <source>
        <dbReference type="Proteomes" id="UP000247978"/>
    </source>
</evidence>
<keyword evidence="2" id="KW-1185">Reference proteome</keyword>
<dbReference type="AlphaFoldDB" id="A0A2V3W972"/>
<dbReference type="EMBL" id="QJJQ01000003">
    <property type="protein sequence ID" value="PXW88785.1"/>
    <property type="molecule type" value="Genomic_DNA"/>
</dbReference>
<comment type="caution">
    <text evidence="1">The sequence shown here is derived from an EMBL/GenBank/DDBJ whole genome shotgun (WGS) entry which is preliminary data.</text>
</comment>
<proteinExistence type="predicted"/>
<evidence type="ECO:0000313" key="1">
    <source>
        <dbReference type="EMBL" id="PXW88785.1"/>
    </source>
</evidence>
<reference evidence="1 2" key="1">
    <citation type="submission" date="2018-05" db="EMBL/GenBank/DDBJ databases">
        <title>Genomic Encyclopedia of Type Strains, Phase IV (KMG-IV): sequencing the most valuable type-strain genomes for metagenomic binning, comparative biology and taxonomic classification.</title>
        <authorList>
            <person name="Goeker M."/>
        </authorList>
    </citation>
    <scope>NUCLEOTIDE SEQUENCE [LARGE SCALE GENOMIC DNA]</scope>
    <source>
        <strain evidence="1 2">DSM 28556</strain>
    </source>
</reference>
<dbReference type="RefSeq" id="WP_110394612.1">
    <property type="nucleotide sequence ID" value="NZ_JBHUHB010000001.1"/>
</dbReference>
<accession>A0A2V3W972</accession>
<protein>
    <submittedName>
        <fullName evidence="1">Uncharacterized protein</fullName>
    </submittedName>
</protein>
<dbReference type="Proteomes" id="UP000247978">
    <property type="component" value="Unassembled WGS sequence"/>
</dbReference>